<dbReference type="CDD" id="cd01085">
    <property type="entry name" value="APP"/>
    <property type="match status" value="1"/>
</dbReference>
<evidence type="ECO:0000256" key="3">
    <source>
        <dbReference type="ARBA" id="ARBA00022723"/>
    </source>
</evidence>
<dbReference type="PANTHER" id="PTHR43763">
    <property type="entry name" value="XAA-PRO AMINOPEPTIDASE 1"/>
    <property type="match status" value="1"/>
</dbReference>
<comment type="similarity">
    <text evidence="1 6">Belongs to the peptidase M24B family.</text>
</comment>
<comment type="caution">
    <text evidence="10">The sequence shown here is derived from an EMBL/GenBank/DDBJ whole genome shotgun (WGS) entry which is preliminary data.</text>
</comment>
<evidence type="ECO:0000256" key="2">
    <source>
        <dbReference type="ARBA" id="ARBA00022670"/>
    </source>
</evidence>
<keyword evidence="4" id="KW-0378">Hydrolase</keyword>
<keyword evidence="11" id="KW-1185">Reference proteome</keyword>
<organism evidence="10 11">
    <name type="scientific">Hoylesella nanceiensis</name>
    <dbReference type="NCBI Taxonomy" id="425941"/>
    <lineage>
        <taxon>Bacteria</taxon>
        <taxon>Pseudomonadati</taxon>
        <taxon>Bacteroidota</taxon>
        <taxon>Bacteroidia</taxon>
        <taxon>Bacteroidales</taxon>
        <taxon>Prevotellaceae</taxon>
        <taxon>Hoylesella</taxon>
    </lineage>
</organism>
<dbReference type="InterPro" id="IPR000994">
    <property type="entry name" value="Pept_M24"/>
</dbReference>
<sequence length="598" mass="67888">MNETILNRIENLRQVMQREHLSAFIIPSSDAHNSEYIPNYWKCREWISGFDGSAGTVVITLNEAALWTDSRYFIAAEEQLKGTNIVLMKDGLASTPSISEWLGDVLSNVHSPEVGINGTTSCNNEVEELKRSLQQKGGITLRTNFDPFNIIWTDRPSLPIEEIFIHSLEYAGIDCETKINHLQQYLKDNGRDGILVSQLDSIAWLLNLRGNDIPCNPVFVAYLLVTQNLTTLYINRCKLNNEVLAYLNEKHIETKEYNDILPDLSNYSEYNLQLDGNEISYTLYHAASKTKVVNQPSPIQSMKAIKNETEVNGFRNALKRDGVALVKFLIWLEKAVPKGGETELSIAHKLEQFRSEQPLYKGISFDTIAAYQAHGAIVHYEPTEETNVELKPEGFLLLDSGAQYLDGTTDITRTIPLGELTNEQKHVYTLVLKAHISLAQTIFPEGTNGTQLDIMAREPLWKEGLNFGHGTGHGVGSFLNVHEGPQQIRMQYRPAPFFENTTITNEPGIYLQDKFGVRIENIMLATLYMHSDFGRFLQFESLTLCPIQTEPIKIQLLTNEELEWLNNYHKKVFQLLSPLLEPQEVEWLKEKTAPLTRS</sequence>
<feature type="domain" description="Peptidase M24" evidence="7">
    <location>
        <begin position="314"/>
        <end position="526"/>
    </location>
</feature>
<proteinExistence type="inferred from homology"/>
<dbReference type="Pfam" id="PF16189">
    <property type="entry name" value="Creatinase_N_2"/>
    <property type="match status" value="1"/>
</dbReference>
<dbReference type="InterPro" id="IPR033740">
    <property type="entry name" value="Pept_M24B"/>
</dbReference>
<accession>A0ABS6YBH9</accession>
<reference evidence="10 11" key="1">
    <citation type="submission" date="2021-07" db="EMBL/GenBank/DDBJ databases">
        <title>Genomic diversity and antimicrobial resistance of Prevotella spp. isolated from chronic lung disease airways.</title>
        <authorList>
            <person name="Webb K.A."/>
            <person name="Olagoke O.S."/>
            <person name="Baird T."/>
            <person name="Neill J."/>
            <person name="Pham A."/>
            <person name="Wells T.J."/>
            <person name="Ramsay K.A."/>
            <person name="Bell S.C."/>
            <person name="Sarovich D.S."/>
            <person name="Price E.P."/>
        </authorList>
    </citation>
    <scope>NUCLEOTIDE SEQUENCE [LARGE SCALE GENOMIC DNA]</scope>
    <source>
        <strain evidence="10 11">SCHI0011.S.12</strain>
    </source>
</reference>
<evidence type="ECO:0000256" key="4">
    <source>
        <dbReference type="ARBA" id="ARBA00022801"/>
    </source>
</evidence>
<keyword evidence="5" id="KW-0482">Metalloprotease</keyword>
<dbReference type="RefSeq" id="WP_219479570.1">
    <property type="nucleotide sequence ID" value="NZ_JAHXCT010000002.1"/>
</dbReference>
<dbReference type="InterPro" id="IPR050422">
    <property type="entry name" value="X-Pro_aminopeptidase_P"/>
</dbReference>
<evidence type="ECO:0000256" key="6">
    <source>
        <dbReference type="RuleBase" id="RU000590"/>
    </source>
</evidence>
<dbReference type="EMBL" id="JAHXCT010000002">
    <property type="protein sequence ID" value="MBW4768622.1"/>
    <property type="molecule type" value="Genomic_DNA"/>
</dbReference>
<dbReference type="Pfam" id="PF01321">
    <property type="entry name" value="Creatinase_N"/>
    <property type="match status" value="1"/>
</dbReference>
<dbReference type="Proteomes" id="UP000788426">
    <property type="component" value="Unassembled WGS sequence"/>
</dbReference>
<evidence type="ECO:0000313" key="10">
    <source>
        <dbReference type="EMBL" id="MBW4768622.1"/>
    </source>
</evidence>
<evidence type="ECO:0000259" key="9">
    <source>
        <dbReference type="Pfam" id="PF16188"/>
    </source>
</evidence>
<evidence type="ECO:0000256" key="1">
    <source>
        <dbReference type="ARBA" id="ARBA00008766"/>
    </source>
</evidence>
<dbReference type="Pfam" id="PF16188">
    <property type="entry name" value="Peptidase_M24_C"/>
    <property type="match status" value="1"/>
</dbReference>
<feature type="domain" description="Peptidase M24 C-terminal" evidence="9">
    <location>
        <begin position="536"/>
        <end position="595"/>
    </location>
</feature>
<evidence type="ECO:0000259" key="7">
    <source>
        <dbReference type="Pfam" id="PF00557"/>
    </source>
</evidence>
<dbReference type="InterPro" id="IPR000587">
    <property type="entry name" value="Creatinase_N"/>
</dbReference>
<dbReference type="GO" id="GO:0004177">
    <property type="term" value="F:aminopeptidase activity"/>
    <property type="evidence" value="ECO:0007669"/>
    <property type="project" value="UniProtKB-KW"/>
</dbReference>
<keyword evidence="2" id="KW-0645">Protease</keyword>
<dbReference type="Pfam" id="PF00557">
    <property type="entry name" value="Peptidase_M24"/>
    <property type="match status" value="1"/>
</dbReference>
<keyword evidence="3 6" id="KW-0479">Metal-binding</keyword>
<evidence type="ECO:0000256" key="5">
    <source>
        <dbReference type="ARBA" id="ARBA00023049"/>
    </source>
</evidence>
<protein>
    <submittedName>
        <fullName evidence="10">Aminopeptidase P family protein</fullName>
    </submittedName>
</protein>
<dbReference type="PROSITE" id="PS00491">
    <property type="entry name" value="PROLINE_PEPTIDASE"/>
    <property type="match status" value="1"/>
</dbReference>
<dbReference type="InterPro" id="IPR032416">
    <property type="entry name" value="Peptidase_M24_C"/>
</dbReference>
<keyword evidence="10" id="KW-0031">Aminopeptidase</keyword>
<dbReference type="PANTHER" id="PTHR43763:SF6">
    <property type="entry name" value="XAA-PRO AMINOPEPTIDASE 1"/>
    <property type="match status" value="1"/>
</dbReference>
<evidence type="ECO:0000259" key="8">
    <source>
        <dbReference type="Pfam" id="PF01321"/>
    </source>
</evidence>
<name>A0ABS6YBH9_9BACT</name>
<dbReference type="InterPro" id="IPR001131">
    <property type="entry name" value="Peptidase_M24B_aminopep-P_CS"/>
</dbReference>
<feature type="domain" description="Creatinase N-terminal" evidence="8">
    <location>
        <begin position="8"/>
        <end position="133"/>
    </location>
</feature>
<evidence type="ECO:0000313" key="11">
    <source>
        <dbReference type="Proteomes" id="UP000788426"/>
    </source>
</evidence>
<gene>
    <name evidence="10" type="ORF">KZO38_02435</name>
</gene>